<dbReference type="SUPFAM" id="SSF53738">
    <property type="entry name" value="Phosphoglucomutase, first 3 domains"/>
    <property type="match status" value="3"/>
</dbReference>
<dbReference type="EMBL" id="JANIIK010000111">
    <property type="protein sequence ID" value="KAJ3594921.1"/>
    <property type="molecule type" value="Genomic_DNA"/>
</dbReference>
<organism evidence="4 5">
    <name type="scientific">Muraenolepis orangiensis</name>
    <name type="common">Patagonian moray cod</name>
    <dbReference type="NCBI Taxonomy" id="630683"/>
    <lineage>
        <taxon>Eukaryota</taxon>
        <taxon>Metazoa</taxon>
        <taxon>Chordata</taxon>
        <taxon>Craniata</taxon>
        <taxon>Vertebrata</taxon>
        <taxon>Euteleostomi</taxon>
        <taxon>Actinopterygii</taxon>
        <taxon>Neopterygii</taxon>
        <taxon>Teleostei</taxon>
        <taxon>Neoteleostei</taxon>
        <taxon>Acanthomorphata</taxon>
        <taxon>Zeiogadaria</taxon>
        <taxon>Gadariae</taxon>
        <taxon>Gadiformes</taxon>
        <taxon>Muraenolepidoidei</taxon>
        <taxon>Muraenolepididae</taxon>
        <taxon>Muraenolepis</taxon>
    </lineage>
</organism>
<dbReference type="Proteomes" id="UP001148018">
    <property type="component" value="Unassembled WGS sequence"/>
</dbReference>
<name>A0A9Q0DUU0_9TELE</name>
<proteinExistence type="inferred from homology"/>
<dbReference type="GO" id="GO:0005829">
    <property type="term" value="C:cytosol"/>
    <property type="evidence" value="ECO:0007669"/>
    <property type="project" value="TreeGrafter"/>
</dbReference>
<dbReference type="GO" id="GO:0005975">
    <property type="term" value="P:carbohydrate metabolic process"/>
    <property type="evidence" value="ECO:0007669"/>
    <property type="project" value="InterPro"/>
</dbReference>
<dbReference type="PANTHER" id="PTHR22573">
    <property type="entry name" value="PHOSPHOHEXOMUTASE FAMILY MEMBER"/>
    <property type="match status" value="1"/>
</dbReference>
<dbReference type="FunFam" id="3.40.120.10:FF:000005">
    <property type="entry name" value="Phosphoglucomutase 5"/>
    <property type="match status" value="1"/>
</dbReference>
<dbReference type="InterPro" id="IPR005841">
    <property type="entry name" value="Alpha-D-phosphohexomutase_SF"/>
</dbReference>
<dbReference type="PANTHER" id="PTHR22573:SF60">
    <property type="entry name" value="PHOSPHOGLUCOMUTASE-1"/>
    <property type="match status" value="1"/>
</dbReference>
<feature type="domain" description="Alpha-D-phosphohexomutase alpha/beta/alpha" evidence="3">
    <location>
        <begin position="271"/>
        <end position="361"/>
    </location>
</feature>
<comment type="similarity">
    <text evidence="1">Belongs to the phosphohexose mutase family.</text>
</comment>
<comment type="caution">
    <text evidence="4">The sequence shown here is derived from an EMBL/GenBank/DDBJ whole genome shotgun (WGS) entry which is preliminary data.</text>
</comment>
<gene>
    <name evidence="4" type="ORF">NHX12_004226</name>
</gene>
<dbReference type="AlphaFoldDB" id="A0A9Q0DUU0"/>
<accession>A0A9Q0DUU0</accession>
<protein>
    <recommendedName>
        <fullName evidence="6">Phosphoglucomutase</fullName>
    </recommendedName>
</protein>
<dbReference type="PRINTS" id="PR00509">
    <property type="entry name" value="PGMPMM"/>
</dbReference>
<dbReference type="Pfam" id="PF24947">
    <property type="entry name" value="PGM1_C_vert_fung"/>
    <property type="match status" value="1"/>
</dbReference>
<evidence type="ECO:0000256" key="1">
    <source>
        <dbReference type="ARBA" id="ARBA00010231"/>
    </source>
</evidence>
<dbReference type="Pfam" id="PF02880">
    <property type="entry name" value="PGM_PMM_III"/>
    <property type="match status" value="1"/>
</dbReference>
<reference evidence="4" key="1">
    <citation type="submission" date="2022-07" db="EMBL/GenBank/DDBJ databases">
        <title>Chromosome-level genome of Muraenolepis orangiensis.</title>
        <authorList>
            <person name="Kim J."/>
        </authorList>
    </citation>
    <scope>NUCLEOTIDE SEQUENCE</scope>
    <source>
        <strain evidence="4">KU_S4_2022</strain>
        <tissue evidence="4">Muscle</tissue>
    </source>
</reference>
<evidence type="ECO:0000313" key="5">
    <source>
        <dbReference type="Proteomes" id="UP001148018"/>
    </source>
</evidence>
<dbReference type="InterPro" id="IPR005844">
    <property type="entry name" value="A-D-PHexomutase_a/b/a-I"/>
</dbReference>
<sequence>MERDGPLQVLTVATAPYPDQRPGPGGLRRRVGVFQGRRHYLHNFLQSVFSCIDLRDRQGCTVVVGGDGRFFNRTAMEVGRLIVGYHGIMSTPAVSCAVRKYKAMGGIILTASHHPGGPQGDFGVKFNSANGGPAQEAVTHKIYQISRTLEEFTICPGLRVDLGTLGRQEFDLENKFKPFTVELVDPVESYANLLRNIFDFAALKELLSGEHRIRIRVDAMSGGAWGPGQDFGGRRPDPNLTYAAELVDSMQDGHYDLGAAFDGDGHTGVRGFARSMPTSAALDKVAKATKIDLYETPVGWRFFGSLMDAGRLSLCGEESFGTGGDHIREKDGLWSLLAWLSILATRGQSVNDIVKDHWRKFGRNYYTRYDYEDVDLDAACELMEDLEILMMDKSFAGQRFAVADNIYQVEQADNFEYTDPVDSTITRNQGLRIMFTNGSRIIYRLSGAGSGGAIIRVYIDSYEREDVFQDTQVMLAPLATIALKISQLHVRTGRSGPSVIT</sequence>
<evidence type="ECO:0008006" key="6">
    <source>
        <dbReference type="Google" id="ProtNLM"/>
    </source>
</evidence>
<dbReference type="InterPro" id="IPR016055">
    <property type="entry name" value="A-D-PHexomutase_a/b/a-I/II/III"/>
</dbReference>
<dbReference type="FunFam" id="3.30.310.50:FF:000002">
    <property type="entry name" value="Phosphoglucomutase 5"/>
    <property type="match status" value="1"/>
</dbReference>
<dbReference type="InterPro" id="IPR036900">
    <property type="entry name" value="A-D-PHexomutase_C_sf"/>
</dbReference>
<dbReference type="OrthoDB" id="2291at2759"/>
<dbReference type="Gene3D" id="3.30.310.50">
    <property type="entry name" value="Alpha-D-phosphohexomutase, C-terminal domain"/>
    <property type="match status" value="1"/>
</dbReference>
<dbReference type="InterPro" id="IPR045244">
    <property type="entry name" value="PGM"/>
</dbReference>
<dbReference type="Gene3D" id="3.40.120.10">
    <property type="entry name" value="Alpha-D-Glucose-1,6-Bisphosphate, subunit A, domain 3"/>
    <property type="match status" value="2"/>
</dbReference>
<evidence type="ECO:0000313" key="4">
    <source>
        <dbReference type="EMBL" id="KAJ3594921.1"/>
    </source>
</evidence>
<dbReference type="SUPFAM" id="SSF55957">
    <property type="entry name" value="Phosphoglucomutase, C-terminal domain"/>
    <property type="match status" value="1"/>
</dbReference>
<keyword evidence="5" id="KW-1185">Reference proteome</keyword>
<dbReference type="GO" id="GO:0004614">
    <property type="term" value="F:phosphoglucomutase activity"/>
    <property type="evidence" value="ECO:0007669"/>
    <property type="project" value="InterPro"/>
</dbReference>
<feature type="domain" description="Alpha-D-phosphohexomutase alpha/beta/alpha" evidence="2">
    <location>
        <begin position="21"/>
        <end position="149"/>
    </location>
</feature>
<dbReference type="Pfam" id="PF02878">
    <property type="entry name" value="PGM_PMM_I"/>
    <property type="match status" value="1"/>
</dbReference>
<evidence type="ECO:0000259" key="2">
    <source>
        <dbReference type="Pfam" id="PF02878"/>
    </source>
</evidence>
<dbReference type="InterPro" id="IPR005846">
    <property type="entry name" value="A-D-PHexomutase_a/b/a-III"/>
</dbReference>
<evidence type="ECO:0000259" key="3">
    <source>
        <dbReference type="Pfam" id="PF02880"/>
    </source>
</evidence>